<dbReference type="Gene3D" id="3.40.1410.10">
    <property type="entry name" value="Chorismate lyase-like"/>
    <property type="match status" value="1"/>
</dbReference>
<evidence type="ECO:0000313" key="5">
    <source>
        <dbReference type="EMBL" id="AQQ16242.1"/>
    </source>
</evidence>
<evidence type="ECO:0000259" key="4">
    <source>
        <dbReference type="PROSITE" id="PS50949"/>
    </source>
</evidence>
<keyword evidence="2" id="KW-0238">DNA-binding</keyword>
<keyword evidence="3" id="KW-0804">Transcription</keyword>
<dbReference type="Pfam" id="PF00392">
    <property type="entry name" value="GntR"/>
    <property type="match status" value="1"/>
</dbReference>
<dbReference type="Gene3D" id="1.10.10.10">
    <property type="entry name" value="Winged helix-like DNA-binding domain superfamily/Winged helix DNA-binding domain"/>
    <property type="match status" value="1"/>
</dbReference>
<sequence length="260" mass="28971">MFTFTFTGNNQLHKMERMITDGPTPKHAQLRQILERRIGDELKPGDPLPGERALEDEFGVSRITVRRAIGDLVAAGKLKRVRGKGTFVAPSQLVSRTHLASLSDEMRHLNVAASSRILTSDIAVPPEEVAEFFGTDAETPHVRLRRLRLGDNEPYAIDDAWYNADHVPDLLDHDVDQSVYNVLEEIYEIVVTEAEQIVSAVPAGNTNASLLDTTATTPLLHVIRRAVSETSGGATPIEYCTSVYRTDRYRLRTRVVRALD</sequence>
<evidence type="ECO:0000256" key="1">
    <source>
        <dbReference type="ARBA" id="ARBA00023015"/>
    </source>
</evidence>
<keyword evidence="1" id="KW-0805">Transcription regulation</keyword>
<organism evidence="5 6">
    <name type="scientific">Corynebacterium glaucum</name>
    <dbReference type="NCBI Taxonomy" id="187491"/>
    <lineage>
        <taxon>Bacteria</taxon>
        <taxon>Bacillati</taxon>
        <taxon>Actinomycetota</taxon>
        <taxon>Actinomycetes</taxon>
        <taxon>Mycobacteriales</taxon>
        <taxon>Corynebacteriaceae</taxon>
        <taxon>Corynebacterium</taxon>
    </lineage>
</organism>
<dbReference type="InterPro" id="IPR050679">
    <property type="entry name" value="Bact_HTH_transcr_reg"/>
</dbReference>
<evidence type="ECO:0000256" key="2">
    <source>
        <dbReference type="ARBA" id="ARBA00023125"/>
    </source>
</evidence>
<dbReference type="PROSITE" id="PS50949">
    <property type="entry name" value="HTH_GNTR"/>
    <property type="match status" value="1"/>
</dbReference>
<dbReference type="PANTHER" id="PTHR44846">
    <property type="entry name" value="MANNOSYL-D-GLYCERATE TRANSPORT/METABOLISM SYSTEM REPRESSOR MNGR-RELATED"/>
    <property type="match status" value="1"/>
</dbReference>
<dbReference type="InterPro" id="IPR036388">
    <property type="entry name" value="WH-like_DNA-bd_sf"/>
</dbReference>
<proteinExistence type="predicted"/>
<dbReference type="PRINTS" id="PR00035">
    <property type="entry name" value="HTHGNTR"/>
</dbReference>
<dbReference type="KEGG" id="cgv:CGLAU_11555"/>
<dbReference type="GO" id="GO:0003700">
    <property type="term" value="F:DNA-binding transcription factor activity"/>
    <property type="evidence" value="ECO:0007669"/>
    <property type="project" value="InterPro"/>
</dbReference>
<dbReference type="InterPro" id="IPR028978">
    <property type="entry name" value="Chorismate_lyase_/UTRA_dom_sf"/>
</dbReference>
<dbReference type="SMART" id="SM00866">
    <property type="entry name" value="UTRA"/>
    <property type="match status" value="1"/>
</dbReference>
<dbReference type="SMART" id="SM00345">
    <property type="entry name" value="HTH_GNTR"/>
    <property type="match status" value="1"/>
</dbReference>
<dbReference type="EMBL" id="CP019688">
    <property type="protein sequence ID" value="AQQ16242.1"/>
    <property type="molecule type" value="Genomic_DNA"/>
</dbReference>
<dbReference type="SUPFAM" id="SSF46785">
    <property type="entry name" value="Winged helix' DNA-binding domain"/>
    <property type="match status" value="1"/>
</dbReference>
<dbReference type="Proteomes" id="UP000217209">
    <property type="component" value="Chromosome"/>
</dbReference>
<dbReference type="InterPro" id="IPR011663">
    <property type="entry name" value="UTRA"/>
</dbReference>
<evidence type="ECO:0000256" key="3">
    <source>
        <dbReference type="ARBA" id="ARBA00023163"/>
    </source>
</evidence>
<dbReference type="GO" id="GO:0045892">
    <property type="term" value="P:negative regulation of DNA-templated transcription"/>
    <property type="evidence" value="ECO:0007669"/>
    <property type="project" value="TreeGrafter"/>
</dbReference>
<gene>
    <name evidence="5" type="primary">dasR</name>
    <name evidence="5" type="ORF">CGLAU_11555</name>
</gene>
<dbReference type="AlphaFoldDB" id="A0A1Q2HZG6"/>
<dbReference type="Pfam" id="PF07702">
    <property type="entry name" value="UTRA"/>
    <property type="match status" value="1"/>
</dbReference>
<dbReference type="InterPro" id="IPR036390">
    <property type="entry name" value="WH_DNA-bd_sf"/>
</dbReference>
<name>A0A1Q2HZG6_9CORY</name>
<dbReference type="GO" id="GO:0003677">
    <property type="term" value="F:DNA binding"/>
    <property type="evidence" value="ECO:0007669"/>
    <property type="project" value="UniProtKB-KW"/>
</dbReference>
<dbReference type="CDD" id="cd07377">
    <property type="entry name" value="WHTH_GntR"/>
    <property type="match status" value="1"/>
</dbReference>
<accession>A0A1Q2HZG6</accession>
<dbReference type="SUPFAM" id="SSF64288">
    <property type="entry name" value="Chorismate lyase-like"/>
    <property type="match status" value="1"/>
</dbReference>
<evidence type="ECO:0000313" key="6">
    <source>
        <dbReference type="Proteomes" id="UP000217209"/>
    </source>
</evidence>
<keyword evidence="6" id="KW-1185">Reference proteome</keyword>
<feature type="domain" description="HTH gntR-type" evidence="4">
    <location>
        <begin position="24"/>
        <end position="91"/>
    </location>
</feature>
<protein>
    <submittedName>
        <fullName evidence="5">HTH-type transcriptional repressor DasR</fullName>
    </submittedName>
</protein>
<dbReference type="PANTHER" id="PTHR44846:SF1">
    <property type="entry name" value="MANNOSYL-D-GLYCERATE TRANSPORT_METABOLISM SYSTEM REPRESSOR MNGR-RELATED"/>
    <property type="match status" value="1"/>
</dbReference>
<dbReference type="InterPro" id="IPR000524">
    <property type="entry name" value="Tscrpt_reg_HTH_GntR"/>
</dbReference>
<reference evidence="5 6" key="1">
    <citation type="submission" date="2016-12" db="EMBL/GenBank/DDBJ databases">
        <authorList>
            <person name="Song W.-J."/>
            <person name="Kurnit D.M."/>
        </authorList>
    </citation>
    <scope>NUCLEOTIDE SEQUENCE [LARGE SCALE GENOMIC DNA]</scope>
    <source>
        <strain evidence="5 6">DSM 30827</strain>
    </source>
</reference>